<feature type="region of interest" description="Disordered" evidence="1">
    <location>
        <begin position="294"/>
        <end position="467"/>
    </location>
</feature>
<feature type="compositionally biased region" description="Low complexity" evidence="1">
    <location>
        <begin position="390"/>
        <end position="408"/>
    </location>
</feature>
<comment type="caution">
    <text evidence="2">The sequence shown here is derived from an EMBL/GenBank/DDBJ whole genome shotgun (WGS) entry which is preliminary data.</text>
</comment>
<evidence type="ECO:0000256" key="1">
    <source>
        <dbReference type="SAM" id="MobiDB-lite"/>
    </source>
</evidence>
<feature type="region of interest" description="Disordered" evidence="1">
    <location>
        <begin position="499"/>
        <end position="622"/>
    </location>
</feature>
<name>A0ABR3ACS7_9AGAR</name>
<proteinExistence type="predicted"/>
<keyword evidence="3" id="KW-1185">Reference proteome</keyword>
<accession>A0ABR3ACS7</accession>
<evidence type="ECO:0000313" key="3">
    <source>
        <dbReference type="Proteomes" id="UP001437256"/>
    </source>
</evidence>
<feature type="region of interest" description="Disordered" evidence="1">
    <location>
        <begin position="651"/>
        <end position="765"/>
    </location>
</feature>
<protein>
    <submittedName>
        <fullName evidence="2">Uncharacterized protein</fullName>
    </submittedName>
</protein>
<sequence>MSLRRLNLHASALNDAEYSLYTSSLADITLTDEHDLQGHDDSYYEQMTLTLREARAWFKGRYSHLPAAVIDDILRFFSPNLSQAENLTGGQFFAAQRLLVHAESGREVDRSLAFVQAHPTDKPIARPSSPQKPPNTIPSRRSIDAVLPTSQSIENAGNGPFTPPPQHPSASNNPFTLGRAKSNPGAPPSSKSYDGSSYSTPHKLPPLPPRKSASPAVLPPPRHGSLGSAAPSLITPSVVTSKSVPIPSAPAVPPKPSHFTHVTSTLMKQSLQASKTGQTMKKAEEQLERERVLQVLKSSASKSTSSFTNALVSRNRSNSPNKLSATPSSTSGSDLDRESTSQAPPLPRRRKVSPPGSVSTSSFQQVALASTSTYPGASNNPFVRNAFSDTRSQTSAVSSASRRSPTSSIDPTAATPNTTSLPPPKHPDQSHRKPPPPPIPSSPFNVVGVFESSDAIGTGRTPSSFPRVPYTSHATNFSPELVGPFSGSVAAKSASPYVSAFTPETTPSTPFRNGDESPTTRLFRSKSMHQPASPTSPFSPVEDSPERSPLPPPIRRKRPESVQVLPGSPFSAGSGSRNPNVPHGLDESPHNFEPHRRDPSNHEVSRPHDPLHLKSLAASLQPQFQQLQPKLDKARFKAEAGLSKRGFIVNSKTSRRKEDQEGLMSGEDRDMEDGDSKNPYRQGRRSRDRMRTVSDSGVSGWEDNVVYSDSSDDAHDDIVHNRGWGKDQGTIRSRRVGSAPDHDHLAAGKDHLKWPVGEGEGWNRL</sequence>
<feature type="region of interest" description="Disordered" evidence="1">
    <location>
        <begin position="118"/>
        <end position="232"/>
    </location>
</feature>
<feature type="compositionally biased region" description="Low complexity" evidence="1">
    <location>
        <begin position="297"/>
        <end position="306"/>
    </location>
</feature>
<feature type="compositionally biased region" description="Polar residues" evidence="1">
    <location>
        <begin position="356"/>
        <end position="382"/>
    </location>
</feature>
<dbReference type="EMBL" id="JBBXMP010000004">
    <property type="protein sequence ID" value="KAL0071167.1"/>
    <property type="molecule type" value="Genomic_DNA"/>
</dbReference>
<organism evidence="2 3">
    <name type="scientific">Marasmius tenuissimus</name>
    <dbReference type="NCBI Taxonomy" id="585030"/>
    <lineage>
        <taxon>Eukaryota</taxon>
        <taxon>Fungi</taxon>
        <taxon>Dikarya</taxon>
        <taxon>Basidiomycota</taxon>
        <taxon>Agaricomycotina</taxon>
        <taxon>Agaricomycetes</taxon>
        <taxon>Agaricomycetidae</taxon>
        <taxon>Agaricales</taxon>
        <taxon>Marasmiineae</taxon>
        <taxon>Marasmiaceae</taxon>
        <taxon>Marasmius</taxon>
    </lineage>
</organism>
<feature type="compositionally biased region" description="Basic and acidic residues" evidence="1">
    <location>
        <begin position="740"/>
        <end position="753"/>
    </location>
</feature>
<feature type="compositionally biased region" description="Low complexity" evidence="1">
    <location>
        <begin position="189"/>
        <end position="199"/>
    </location>
</feature>
<feature type="compositionally biased region" description="Basic and acidic residues" evidence="1">
    <location>
        <begin position="584"/>
        <end position="612"/>
    </location>
</feature>
<feature type="compositionally biased region" description="Polar residues" evidence="1">
    <location>
        <begin position="502"/>
        <end position="538"/>
    </location>
</feature>
<evidence type="ECO:0000313" key="2">
    <source>
        <dbReference type="EMBL" id="KAL0071167.1"/>
    </source>
</evidence>
<dbReference type="Proteomes" id="UP001437256">
    <property type="component" value="Unassembled WGS sequence"/>
</dbReference>
<feature type="compositionally biased region" description="Polar residues" evidence="1">
    <location>
        <begin position="307"/>
        <end position="333"/>
    </location>
</feature>
<gene>
    <name evidence="2" type="ORF">AAF712_001727</name>
</gene>
<reference evidence="2 3" key="1">
    <citation type="submission" date="2024-05" db="EMBL/GenBank/DDBJ databases">
        <title>A draft genome resource for the thread blight pathogen Marasmius tenuissimus strain MS-2.</title>
        <authorList>
            <person name="Yulfo-Soto G.E."/>
            <person name="Baruah I.K."/>
            <person name="Amoako-Attah I."/>
            <person name="Bukari Y."/>
            <person name="Meinhardt L.W."/>
            <person name="Bailey B.A."/>
            <person name="Cohen S.P."/>
        </authorList>
    </citation>
    <scope>NUCLEOTIDE SEQUENCE [LARGE SCALE GENOMIC DNA]</scope>
    <source>
        <strain evidence="2 3">MS-2</strain>
    </source>
</reference>